<dbReference type="InterPro" id="IPR009241">
    <property type="entry name" value="HigB-like"/>
</dbReference>
<dbReference type="AlphaFoldDB" id="A0A1J4V2C3"/>
<reference evidence="1 2" key="1">
    <citation type="journal article" date="2016" name="Environ. Microbiol.">
        <title>Genomic resolution of a cold subsurface aquifer community provides metabolic insights for novel microbes adapted to high CO concentrations.</title>
        <authorList>
            <person name="Probst A.J."/>
            <person name="Castelle C.J."/>
            <person name="Singh A."/>
            <person name="Brown C.T."/>
            <person name="Anantharaman K."/>
            <person name="Sharon I."/>
            <person name="Hug L.A."/>
            <person name="Burstein D."/>
            <person name="Emerson J.B."/>
            <person name="Thomas B.C."/>
            <person name="Banfield J.F."/>
        </authorList>
    </citation>
    <scope>NUCLEOTIDE SEQUENCE [LARGE SCALE GENOMIC DNA]</scope>
    <source>
        <strain evidence="1">CG1_02_31_12</strain>
    </source>
</reference>
<sequence length="108" mass="12849">MLECKNMEIETVNKNIDDFLKNLEPTTNARTLRIIDFLSNYNYKLGLPYSRSLHDGLFELRIIGKKQVRIIYCFYNNKIYLLHGFVKKQNKIPKKDIDLAIERKNLLI</sequence>
<proteinExistence type="predicted"/>
<organism evidence="1 2">
    <name type="scientific">Candidatus Nomurabacteria bacterium CG1_02_31_12</name>
    <dbReference type="NCBI Taxonomy" id="1805280"/>
    <lineage>
        <taxon>Bacteria</taxon>
        <taxon>Candidatus Nomuraibacteriota</taxon>
    </lineage>
</organism>
<accession>A0A1J4V2C3</accession>
<dbReference type="EMBL" id="MNVM01000002">
    <property type="protein sequence ID" value="OIO30104.1"/>
    <property type="molecule type" value="Genomic_DNA"/>
</dbReference>
<dbReference type="STRING" id="1805280.AUJ22_00065"/>
<evidence type="ECO:0000313" key="1">
    <source>
        <dbReference type="EMBL" id="OIO30104.1"/>
    </source>
</evidence>
<comment type="caution">
    <text evidence="1">The sequence shown here is derived from an EMBL/GenBank/DDBJ whole genome shotgun (WGS) entry which is preliminary data.</text>
</comment>
<evidence type="ECO:0008006" key="3">
    <source>
        <dbReference type="Google" id="ProtNLM"/>
    </source>
</evidence>
<dbReference type="Pfam" id="PF05973">
    <property type="entry name" value="Gp49"/>
    <property type="match status" value="1"/>
</dbReference>
<gene>
    <name evidence="1" type="ORF">AUJ22_00065</name>
</gene>
<protein>
    <recommendedName>
        <fullName evidence="3">Addiction module toxin RelE</fullName>
    </recommendedName>
</protein>
<evidence type="ECO:0000313" key="2">
    <source>
        <dbReference type="Proteomes" id="UP000185769"/>
    </source>
</evidence>
<name>A0A1J4V2C3_9BACT</name>
<dbReference type="Proteomes" id="UP000185769">
    <property type="component" value="Unassembled WGS sequence"/>
</dbReference>